<protein>
    <submittedName>
        <fullName evidence="1">Uncharacterized protein</fullName>
    </submittedName>
</protein>
<dbReference type="AlphaFoldDB" id="A0A101N7D7"/>
<dbReference type="EMBL" id="LMWL01000095">
    <property type="protein sequence ID" value="KUM87943.1"/>
    <property type="molecule type" value="Genomic_DNA"/>
</dbReference>
<sequence length="521" mass="57619">MLAAELERKAVGGASLSGSARSFELSLFPREPEVLDLADPSEFARYLTDPRLALTLSKAICELPHPHLQHLAFLDSAGLCSTVEFHADVVEELRHRKPDGVVVLLDSRRPDSPTNKAALDALRLFVRTPADYQRVMFGLTWWDRALRRFMSGEDHSSGAPRDFSSQGERILATAELLPAILHKLKDMVAEVVGVPVPGDPTVIPLALGPGAPAEMQEGPAELCRRLESGFAGRLGVRMWAERWSTAVDFGGLLLAAHKNAVGEVRRRMHLVADDTDRDWEAQRIMREREQLRTAVARATRQLTEVITSHEKKMLTEIAGRRRKKDLLEHADSGYDRAAEAALAALVDTAASQGQMISRFYSDISALRPISINLRLLGLDGVTKSRVRDLLSGAEYLFKATSDAVIGSIVELTKDDREAARDILRNRLRTTIDILIEAAQSWCARARMLEDQAVAEFHARSDALAAGQQEAERLQETLGQRLVVLESLEQAVRELARDIDDFTGALAAQRDREARSWPGAPT</sequence>
<accession>A0A101N7D7</accession>
<keyword evidence="2" id="KW-1185">Reference proteome</keyword>
<comment type="caution">
    <text evidence="1">The sequence shown here is derived from an EMBL/GenBank/DDBJ whole genome shotgun (WGS) entry which is preliminary data.</text>
</comment>
<organism evidence="1 2">
    <name type="scientific">Streptomyces cellostaticus</name>
    <dbReference type="NCBI Taxonomy" id="67285"/>
    <lineage>
        <taxon>Bacteria</taxon>
        <taxon>Bacillati</taxon>
        <taxon>Actinomycetota</taxon>
        <taxon>Actinomycetes</taxon>
        <taxon>Kitasatosporales</taxon>
        <taxon>Streptomycetaceae</taxon>
        <taxon>Streptomyces</taxon>
    </lineage>
</organism>
<evidence type="ECO:0000313" key="1">
    <source>
        <dbReference type="EMBL" id="KUM87943.1"/>
    </source>
</evidence>
<proteinExistence type="predicted"/>
<dbReference type="Proteomes" id="UP000054241">
    <property type="component" value="Unassembled WGS sequence"/>
</dbReference>
<reference evidence="1 2" key="1">
    <citation type="submission" date="2015-10" db="EMBL/GenBank/DDBJ databases">
        <title>Draft genome sequence of Streptomyces cellostaticus DSM 40189, type strain for the species Streptomyces cellostaticus.</title>
        <authorList>
            <person name="Ruckert C."/>
            <person name="Winkler A."/>
            <person name="Kalinowski J."/>
            <person name="Kampfer P."/>
            <person name="Glaeser S."/>
        </authorList>
    </citation>
    <scope>NUCLEOTIDE SEQUENCE [LARGE SCALE GENOMIC DNA]</scope>
    <source>
        <strain evidence="1 2">DSM 40189</strain>
    </source>
</reference>
<evidence type="ECO:0000313" key="2">
    <source>
        <dbReference type="Proteomes" id="UP000054241"/>
    </source>
</evidence>
<name>A0A101N7D7_9ACTN</name>
<gene>
    <name evidence="1" type="ORF">AQI88_40270</name>
</gene>